<dbReference type="Gene3D" id="2.120.10.30">
    <property type="entry name" value="TolB, C-terminal domain"/>
    <property type="match status" value="1"/>
</dbReference>
<protein>
    <recommendedName>
        <fullName evidence="4">Dipeptidylpeptidase IV N-terminal domain-containing protein</fullName>
    </recommendedName>
</protein>
<evidence type="ECO:0008006" key="4">
    <source>
        <dbReference type="Google" id="ProtNLM"/>
    </source>
</evidence>
<dbReference type="EMBL" id="PEZY01000005">
    <property type="protein sequence ID" value="PIS06260.1"/>
    <property type="molecule type" value="Genomic_DNA"/>
</dbReference>
<keyword evidence="1" id="KW-1133">Transmembrane helix</keyword>
<gene>
    <name evidence="2" type="ORF">COT80_01665</name>
</gene>
<sequence length="416" mass="46421">MNLDWKKLGIMALFLGAVALFAFFIYYFFFRQFITPSETVVTNTNQTTGQLPVTININGRIYTVNSNTGLPVTNDNTNTIINTSTNNQPSETASGGLTTVNELTKTPSLFAIATKNGQVIYYNPADGKFYTLSADGDIKEFSDEVFFNVSGAIWSQNRDKAILEYPDGSNIIYDFKTKEQLTLPQHWYDFTFSPTDQQIAFKSGALDPENRFLAVAKLDGSQPIILENLNDQGDKFNVNWSPNQQMVATFTQGKDLDKSEVYFVGLNNENFKYMLVEGRDFRGQWSPTGDKMVYSVYSSNNDFKPQLWVSDAGANTIGNNRHSIGLETWADKCTFSSNSKLYCAVPNSLPVGAGMNSLVANSTADKLYEINLDTGAKTLIANPDGDHTMSNIIINENLNYLMFTDTNNNKIYKINL</sequence>
<evidence type="ECO:0000313" key="3">
    <source>
        <dbReference type="Proteomes" id="UP000229056"/>
    </source>
</evidence>
<feature type="transmembrane region" description="Helical" evidence="1">
    <location>
        <begin position="12"/>
        <end position="30"/>
    </location>
</feature>
<comment type="caution">
    <text evidence="2">The sequence shown here is derived from an EMBL/GenBank/DDBJ whole genome shotgun (WGS) entry which is preliminary data.</text>
</comment>
<keyword evidence="1" id="KW-0812">Transmembrane</keyword>
<organism evidence="2 3">
    <name type="scientific">Candidatus Buchananbacteria bacterium CG10_big_fil_rev_8_21_14_0_10_33_19</name>
    <dbReference type="NCBI Taxonomy" id="1974525"/>
    <lineage>
        <taxon>Bacteria</taxon>
        <taxon>Candidatus Buchananiibacteriota</taxon>
    </lineage>
</organism>
<reference evidence="3" key="1">
    <citation type="submission" date="2017-09" db="EMBL/GenBank/DDBJ databases">
        <title>Depth-based differentiation of microbial function through sediment-hosted aquifers and enrichment of novel symbionts in the deep terrestrial subsurface.</title>
        <authorList>
            <person name="Probst A.J."/>
            <person name="Ladd B."/>
            <person name="Jarett J.K."/>
            <person name="Geller-Mcgrath D.E."/>
            <person name="Sieber C.M.K."/>
            <person name="Emerson J.B."/>
            <person name="Anantharaman K."/>
            <person name="Thomas B.C."/>
            <person name="Malmstrom R."/>
            <person name="Stieglmeier M."/>
            <person name="Klingl A."/>
            <person name="Woyke T."/>
            <person name="Ryan C.M."/>
            <person name="Banfield J.F."/>
        </authorList>
    </citation>
    <scope>NUCLEOTIDE SEQUENCE [LARGE SCALE GENOMIC DNA]</scope>
</reference>
<dbReference type="AlphaFoldDB" id="A0A2H0W6J0"/>
<evidence type="ECO:0000313" key="2">
    <source>
        <dbReference type="EMBL" id="PIS06260.1"/>
    </source>
</evidence>
<proteinExistence type="predicted"/>
<dbReference type="Proteomes" id="UP000229056">
    <property type="component" value="Unassembled WGS sequence"/>
</dbReference>
<dbReference type="InterPro" id="IPR011042">
    <property type="entry name" value="6-blade_b-propeller_TolB-like"/>
</dbReference>
<keyword evidence="1" id="KW-0472">Membrane</keyword>
<evidence type="ECO:0000256" key="1">
    <source>
        <dbReference type="SAM" id="Phobius"/>
    </source>
</evidence>
<dbReference type="SUPFAM" id="SSF82171">
    <property type="entry name" value="DPP6 N-terminal domain-like"/>
    <property type="match status" value="1"/>
</dbReference>
<name>A0A2H0W6J0_9BACT</name>
<accession>A0A2H0W6J0</accession>